<sequence>MEVNLRRVVGRGELYIETHKKRNGSYVNEEARSIATRFSNAGHNFLNSGSVESSQLKEEVISLREKLEPSEENLKTLKSVMLAYIQMKEGHIPHELGVMFGNESNVIDEESGQELPTSQGGSSLDSNFHGV</sequence>
<proteinExistence type="predicted"/>
<dbReference type="EMBL" id="CP039349">
    <property type="protein sequence ID" value="QCD93049.1"/>
    <property type="molecule type" value="Genomic_DNA"/>
</dbReference>
<dbReference type="InterPro" id="IPR004252">
    <property type="entry name" value="Probable_transposase_24"/>
</dbReference>
<evidence type="ECO:0000256" key="1">
    <source>
        <dbReference type="SAM" id="MobiDB-lite"/>
    </source>
</evidence>
<dbReference type="Proteomes" id="UP000501690">
    <property type="component" value="Linkage Group LG5"/>
</dbReference>
<feature type="region of interest" description="Disordered" evidence="1">
    <location>
        <begin position="110"/>
        <end position="131"/>
    </location>
</feature>
<name>A0A4D6LVH0_VIGUN</name>
<organism evidence="2 3">
    <name type="scientific">Vigna unguiculata</name>
    <name type="common">Cowpea</name>
    <dbReference type="NCBI Taxonomy" id="3917"/>
    <lineage>
        <taxon>Eukaryota</taxon>
        <taxon>Viridiplantae</taxon>
        <taxon>Streptophyta</taxon>
        <taxon>Embryophyta</taxon>
        <taxon>Tracheophyta</taxon>
        <taxon>Spermatophyta</taxon>
        <taxon>Magnoliopsida</taxon>
        <taxon>eudicotyledons</taxon>
        <taxon>Gunneridae</taxon>
        <taxon>Pentapetalae</taxon>
        <taxon>rosids</taxon>
        <taxon>fabids</taxon>
        <taxon>Fabales</taxon>
        <taxon>Fabaceae</taxon>
        <taxon>Papilionoideae</taxon>
        <taxon>50 kb inversion clade</taxon>
        <taxon>NPAAA clade</taxon>
        <taxon>indigoferoid/millettioid clade</taxon>
        <taxon>Phaseoleae</taxon>
        <taxon>Vigna</taxon>
    </lineage>
</organism>
<protein>
    <submittedName>
        <fullName evidence="2">Putative transposase</fullName>
    </submittedName>
</protein>
<keyword evidence="3" id="KW-1185">Reference proteome</keyword>
<feature type="compositionally biased region" description="Polar residues" evidence="1">
    <location>
        <begin position="114"/>
        <end position="131"/>
    </location>
</feature>
<dbReference type="Pfam" id="PF03004">
    <property type="entry name" value="Transposase_24"/>
    <property type="match status" value="1"/>
</dbReference>
<accession>A0A4D6LVH0</accession>
<reference evidence="2 3" key="1">
    <citation type="submission" date="2019-04" db="EMBL/GenBank/DDBJ databases">
        <title>An improved genome assembly and genetic linkage map for asparagus bean, Vigna unguiculata ssp. sesquipedialis.</title>
        <authorList>
            <person name="Xia Q."/>
            <person name="Zhang R."/>
            <person name="Dong Y."/>
        </authorList>
    </citation>
    <scope>NUCLEOTIDE SEQUENCE [LARGE SCALE GENOMIC DNA]</scope>
    <source>
        <tissue evidence="2">Leaf</tissue>
    </source>
</reference>
<dbReference type="AlphaFoldDB" id="A0A4D6LVH0"/>
<evidence type="ECO:0000313" key="2">
    <source>
        <dbReference type="EMBL" id="QCD93049.1"/>
    </source>
</evidence>
<evidence type="ECO:0000313" key="3">
    <source>
        <dbReference type="Proteomes" id="UP000501690"/>
    </source>
</evidence>
<gene>
    <name evidence="2" type="ORF">DEO72_LG5g1120</name>
</gene>